<dbReference type="Proteomes" id="UP001285354">
    <property type="component" value="Unassembled WGS sequence"/>
</dbReference>
<feature type="transmembrane region" description="Helical" evidence="1">
    <location>
        <begin position="213"/>
        <end position="232"/>
    </location>
</feature>
<accession>A0AAD9WAX6</accession>
<keyword evidence="1" id="KW-1133">Transmembrane helix</keyword>
<feature type="transmembrane region" description="Helical" evidence="1">
    <location>
        <begin position="126"/>
        <end position="151"/>
    </location>
</feature>
<feature type="transmembrane region" description="Helical" evidence="1">
    <location>
        <begin position="355"/>
        <end position="375"/>
    </location>
</feature>
<keyword evidence="1" id="KW-0472">Membrane</keyword>
<gene>
    <name evidence="2" type="ORF">QTJ16_005900</name>
</gene>
<keyword evidence="3" id="KW-1185">Reference proteome</keyword>
<comment type="caution">
    <text evidence="2">The sequence shown here is derived from an EMBL/GenBank/DDBJ whole genome shotgun (WGS) entry which is preliminary data.</text>
</comment>
<evidence type="ECO:0000256" key="1">
    <source>
        <dbReference type="SAM" id="Phobius"/>
    </source>
</evidence>
<feature type="transmembrane region" description="Helical" evidence="1">
    <location>
        <begin position="324"/>
        <end position="343"/>
    </location>
</feature>
<dbReference type="EMBL" id="JAUBYV010000009">
    <property type="protein sequence ID" value="KAK2624707.1"/>
    <property type="molecule type" value="Genomic_DNA"/>
</dbReference>
<dbReference type="AlphaFoldDB" id="A0AAD9WAX6"/>
<protein>
    <submittedName>
        <fullName evidence="2">Uncharacterized protein</fullName>
    </submittedName>
</protein>
<feature type="transmembrane region" description="Helical" evidence="1">
    <location>
        <begin position="172"/>
        <end position="193"/>
    </location>
</feature>
<proteinExistence type="predicted"/>
<evidence type="ECO:0000313" key="2">
    <source>
        <dbReference type="EMBL" id="KAK2624707.1"/>
    </source>
</evidence>
<sequence length="398" mass="43617">MARTIAITRTLYALGLLGLIQTWGRTALDGTLVHLFHALHGENPYILPGTTAKLQTSFTGIYWPVDYLLDVLVVFFWEAVDGSHPTTSIIGIYFLGQLFPLVIGFYQDGLRARDDSLTSVLKPTLWLLLFQLTALAGTGWIWALWYCTWAPTLTGSLSREALQAASIISPRMTTLILPSVFLGYVVPAVLMALPSPAVTTNSFQQLALVVWNMYPLLVAMIFAGLGVLARRIPGPPIDRRAAPRPKHLQSVRWLNLISISLGTTLHISISAVSITAMLFPETFQAAYAQAFNPAPLVIPPMSLTRGSTVGSGVRSFIMWDQICGYPVVLLVMLLQLHAAMIAAGTTPRWTRSIAAILLCSLFAGPGSTYLAMSWLRDEIIFGRDSRDADGEKMRGKRS</sequence>
<evidence type="ECO:0000313" key="3">
    <source>
        <dbReference type="Proteomes" id="UP001285354"/>
    </source>
</evidence>
<name>A0AAD9WAX6_9HELO</name>
<organism evidence="2 3">
    <name type="scientific">Diplocarpon rosae</name>
    <dbReference type="NCBI Taxonomy" id="946125"/>
    <lineage>
        <taxon>Eukaryota</taxon>
        <taxon>Fungi</taxon>
        <taxon>Dikarya</taxon>
        <taxon>Ascomycota</taxon>
        <taxon>Pezizomycotina</taxon>
        <taxon>Leotiomycetes</taxon>
        <taxon>Helotiales</taxon>
        <taxon>Drepanopezizaceae</taxon>
        <taxon>Diplocarpon</taxon>
    </lineage>
</organism>
<feature type="transmembrane region" description="Helical" evidence="1">
    <location>
        <begin position="61"/>
        <end position="80"/>
    </location>
</feature>
<reference evidence="2" key="1">
    <citation type="submission" date="2023-06" db="EMBL/GenBank/DDBJ databases">
        <title>Draft genome of Marssonina rosae.</title>
        <authorList>
            <person name="Cheng Q."/>
        </authorList>
    </citation>
    <scope>NUCLEOTIDE SEQUENCE</scope>
    <source>
        <strain evidence="2">R4</strain>
    </source>
</reference>
<feature type="transmembrane region" description="Helical" evidence="1">
    <location>
        <begin position="87"/>
        <end position="106"/>
    </location>
</feature>
<keyword evidence="1" id="KW-0812">Transmembrane</keyword>
<feature type="transmembrane region" description="Helical" evidence="1">
    <location>
        <begin position="253"/>
        <end position="279"/>
    </location>
</feature>